<dbReference type="InterPro" id="IPR010998">
    <property type="entry name" value="Integrase_recombinase_N"/>
</dbReference>
<evidence type="ECO:0000313" key="4">
    <source>
        <dbReference type="EMBL" id="CAD7236341.1"/>
    </source>
</evidence>
<keyword evidence="2" id="KW-0238">DNA-binding</keyword>
<sequence>EQRFSPSTRNQALSALLFLYREVLDKADQWPTDLAWAKRPPSPPLVLTRKEVNLLLAHTDGVQSLMAKLLYGTGMRLMECVSLRIRDIDFQANRIHVRNARGDDERDTLLPESLVDSLKTQIAKVQVLHEQDRLSGGGATTLPQDTADRESKLKETEWQYLFAARKLSQDSETGESIRHHVDEKSLQRAIKRAAKDSGLGKNATPHTFRHSFALHLLEDGYDVHIVQELLGHKDISSTMVYMQLISHDRLGVKSPLDP</sequence>
<evidence type="ECO:0000256" key="3">
    <source>
        <dbReference type="ARBA" id="ARBA00023172"/>
    </source>
</evidence>
<accession>A0A7R8WWA1</accession>
<dbReference type="AlphaFoldDB" id="A0A7R8WWA1"/>
<organism evidence="4">
    <name type="scientific">Cyprideis torosa</name>
    <dbReference type="NCBI Taxonomy" id="163714"/>
    <lineage>
        <taxon>Eukaryota</taxon>
        <taxon>Metazoa</taxon>
        <taxon>Ecdysozoa</taxon>
        <taxon>Arthropoda</taxon>
        <taxon>Crustacea</taxon>
        <taxon>Oligostraca</taxon>
        <taxon>Ostracoda</taxon>
        <taxon>Podocopa</taxon>
        <taxon>Podocopida</taxon>
        <taxon>Cytherocopina</taxon>
        <taxon>Cytheroidea</taxon>
        <taxon>Cytherideidae</taxon>
        <taxon>Cyprideis</taxon>
    </lineage>
</organism>
<dbReference type="PANTHER" id="PTHR30349:SF64">
    <property type="entry name" value="PROPHAGE INTEGRASE INTD-RELATED"/>
    <property type="match status" value="1"/>
</dbReference>
<dbReference type="InterPro" id="IPR002104">
    <property type="entry name" value="Integrase_catalytic"/>
</dbReference>
<dbReference type="PANTHER" id="PTHR30349">
    <property type="entry name" value="PHAGE INTEGRASE-RELATED"/>
    <property type="match status" value="1"/>
</dbReference>
<evidence type="ECO:0000256" key="1">
    <source>
        <dbReference type="ARBA" id="ARBA00008857"/>
    </source>
</evidence>
<dbReference type="GO" id="GO:0003677">
    <property type="term" value="F:DNA binding"/>
    <property type="evidence" value="ECO:0007669"/>
    <property type="project" value="UniProtKB-KW"/>
</dbReference>
<protein>
    <submittedName>
        <fullName evidence="4">Uncharacterized protein</fullName>
    </submittedName>
</protein>
<dbReference type="PROSITE" id="PS51898">
    <property type="entry name" value="TYR_RECOMBINASE"/>
    <property type="match status" value="1"/>
</dbReference>
<comment type="similarity">
    <text evidence="1">Belongs to the 'phage' integrase family.</text>
</comment>
<dbReference type="Gene3D" id="1.10.443.10">
    <property type="entry name" value="Intergrase catalytic core"/>
    <property type="match status" value="1"/>
</dbReference>
<evidence type="ECO:0000256" key="2">
    <source>
        <dbReference type="ARBA" id="ARBA00023125"/>
    </source>
</evidence>
<proteinExistence type="inferred from homology"/>
<dbReference type="GO" id="GO:0015074">
    <property type="term" value="P:DNA integration"/>
    <property type="evidence" value="ECO:0007669"/>
    <property type="project" value="InterPro"/>
</dbReference>
<dbReference type="SUPFAM" id="SSF56349">
    <property type="entry name" value="DNA breaking-rejoining enzymes"/>
    <property type="match status" value="1"/>
</dbReference>
<gene>
    <name evidence="4" type="ORF">CTOB1V02_LOCUS14156</name>
</gene>
<dbReference type="NCBIfam" id="TIGR02249">
    <property type="entry name" value="integrase_gron"/>
    <property type="match status" value="1"/>
</dbReference>
<dbReference type="Pfam" id="PF00589">
    <property type="entry name" value="Phage_integrase"/>
    <property type="match status" value="1"/>
</dbReference>
<dbReference type="GO" id="GO:0006310">
    <property type="term" value="P:DNA recombination"/>
    <property type="evidence" value="ECO:0007669"/>
    <property type="project" value="UniProtKB-KW"/>
</dbReference>
<dbReference type="InterPro" id="IPR011946">
    <property type="entry name" value="Integrase_integron-type"/>
</dbReference>
<dbReference type="InterPro" id="IPR011010">
    <property type="entry name" value="DNA_brk_join_enz"/>
</dbReference>
<dbReference type="InterPro" id="IPR013762">
    <property type="entry name" value="Integrase-like_cat_sf"/>
</dbReference>
<dbReference type="InterPro" id="IPR050090">
    <property type="entry name" value="Tyrosine_recombinase_XerCD"/>
</dbReference>
<dbReference type="OrthoDB" id="8300156at2759"/>
<keyword evidence="3" id="KW-0233">DNA recombination</keyword>
<dbReference type="Gene3D" id="1.10.150.130">
    <property type="match status" value="1"/>
</dbReference>
<dbReference type="EMBL" id="OB678370">
    <property type="protein sequence ID" value="CAD7236341.1"/>
    <property type="molecule type" value="Genomic_DNA"/>
</dbReference>
<reference evidence="4" key="1">
    <citation type="submission" date="2020-11" db="EMBL/GenBank/DDBJ databases">
        <authorList>
            <person name="Tran Van P."/>
        </authorList>
    </citation>
    <scope>NUCLEOTIDE SEQUENCE</scope>
</reference>
<name>A0A7R8WWA1_9CRUS</name>
<feature type="non-terminal residue" evidence="4">
    <location>
        <position position="1"/>
    </location>
</feature>